<reference evidence="1" key="2">
    <citation type="submission" date="2020-11" db="EMBL/GenBank/DDBJ databases">
        <authorList>
            <person name="McCartney M.A."/>
            <person name="Auch B."/>
            <person name="Kono T."/>
            <person name="Mallez S."/>
            <person name="Becker A."/>
            <person name="Gohl D.M."/>
            <person name="Silverstein K.A.T."/>
            <person name="Koren S."/>
            <person name="Bechman K.B."/>
            <person name="Herman A."/>
            <person name="Abrahante J.E."/>
            <person name="Garbe J."/>
        </authorList>
    </citation>
    <scope>NUCLEOTIDE SEQUENCE</scope>
    <source>
        <strain evidence="1">Duluth1</strain>
        <tissue evidence="1">Whole animal</tissue>
    </source>
</reference>
<dbReference type="Proteomes" id="UP000828390">
    <property type="component" value="Unassembled WGS sequence"/>
</dbReference>
<gene>
    <name evidence="1" type="ORF">DPMN_164190</name>
</gene>
<evidence type="ECO:0000313" key="2">
    <source>
        <dbReference type="Proteomes" id="UP000828390"/>
    </source>
</evidence>
<comment type="caution">
    <text evidence="1">The sequence shown here is derived from an EMBL/GenBank/DDBJ whole genome shotgun (WGS) entry which is preliminary data.</text>
</comment>
<proteinExistence type="predicted"/>
<sequence>MGKGTQTDKHCDSRHEKRCSVFTVSSLWGSSTTTTAITSNDKILNYSHGHQLECSSGWHQSSLLSSRELVGSARLVGSSVARHRMELIPSGNGTPEKHVLLTRSQNGTYTFWEWHSREIRIIDTVTERHFYLLGMALQRNTCWTYIKFNIIQYNLYSSSQLLQAILSLGKYVYSHQSPVHQRPYKLVLPSMHYTDLSLVPNHEVCAHFVDRAPAQHSSHFCPFGTTPHSEGIVPALPMK</sequence>
<evidence type="ECO:0000313" key="1">
    <source>
        <dbReference type="EMBL" id="KAH3786089.1"/>
    </source>
</evidence>
<reference evidence="1" key="1">
    <citation type="journal article" date="2019" name="bioRxiv">
        <title>The Genome of the Zebra Mussel, Dreissena polymorpha: A Resource for Invasive Species Research.</title>
        <authorList>
            <person name="McCartney M.A."/>
            <person name="Auch B."/>
            <person name="Kono T."/>
            <person name="Mallez S."/>
            <person name="Zhang Y."/>
            <person name="Obille A."/>
            <person name="Becker A."/>
            <person name="Abrahante J.E."/>
            <person name="Garbe J."/>
            <person name="Badalamenti J.P."/>
            <person name="Herman A."/>
            <person name="Mangelson H."/>
            <person name="Liachko I."/>
            <person name="Sullivan S."/>
            <person name="Sone E.D."/>
            <person name="Koren S."/>
            <person name="Silverstein K.A.T."/>
            <person name="Beckman K.B."/>
            <person name="Gohl D.M."/>
        </authorList>
    </citation>
    <scope>NUCLEOTIDE SEQUENCE</scope>
    <source>
        <strain evidence="1">Duluth1</strain>
        <tissue evidence="1">Whole animal</tissue>
    </source>
</reference>
<organism evidence="1 2">
    <name type="scientific">Dreissena polymorpha</name>
    <name type="common">Zebra mussel</name>
    <name type="synonym">Mytilus polymorpha</name>
    <dbReference type="NCBI Taxonomy" id="45954"/>
    <lineage>
        <taxon>Eukaryota</taxon>
        <taxon>Metazoa</taxon>
        <taxon>Spiralia</taxon>
        <taxon>Lophotrochozoa</taxon>
        <taxon>Mollusca</taxon>
        <taxon>Bivalvia</taxon>
        <taxon>Autobranchia</taxon>
        <taxon>Heteroconchia</taxon>
        <taxon>Euheterodonta</taxon>
        <taxon>Imparidentia</taxon>
        <taxon>Neoheterodontei</taxon>
        <taxon>Myida</taxon>
        <taxon>Dreissenoidea</taxon>
        <taxon>Dreissenidae</taxon>
        <taxon>Dreissena</taxon>
    </lineage>
</organism>
<protein>
    <submittedName>
        <fullName evidence="1">Uncharacterized protein</fullName>
    </submittedName>
</protein>
<name>A0A9D4EUR4_DREPO</name>
<keyword evidence="2" id="KW-1185">Reference proteome</keyword>
<dbReference type="AlphaFoldDB" id="A0A9D4EUR4"/>
<accession>A0A9D4EUR4</accession>
<dbReference type="EMBL" id="JAIWYP010000008">
    <property type="protein sequence ID" value="KAH3786089.1"/>
    <property type="molecule type" value="Genomic_DNA"/>
</dbReference>